<sequence length="78" mass="8666">TGRTPIRRIPQMLPMDRRATTTISTMCEFPQSGGMAEELMRPDSAVSLMLTLLPICRVYAVSLIYALEPSAQLIRGQI</sequence>
<comment type="caution">
    <text evidence="2">The sequence shown here is derived from an EMBL/GenBank/DDBJ whole genome shotgun (WGS) entry which is preliminary data.</text>
</comment>
<reference evidence="2" key="1">
    <citation type="submission" date="2023-11" db="EMBL/GenBank/DDBJ databases">
        <authorList>
            <person name="De Vega J J."/>
            <person name="De Vega J J."/>
        </authorList>
    </citation>
    <scope>NUCLEOTIDE SEQUENCE</scope>
</reference>
<feature type="non-terminal residue" evidence="2">
    <location>
        <position position="1"/>
    </location>
</feature>
<keyword evidence="1" id="KW-1133">Transmembrane helix</keyword>
<dbReference type="EMBL" id="CAVNYO010000399">
    <property type="protein sequence ID" value="CAK5273773.1"/>
    <property type="molecule type" value="Genomic_DNA"/>
</dbReference>
<feature type="transmembrane region" description="Helical" evidence="1">
    <location>
        <begin position="45"/>
        <end position="67"/>
    </location>
</feature>
<keyword evidence="1" id="KW-0472">Membrane</keyword>
<evidence type="ECO:0000313" key="2">
    <source>
        <dbReference type="EMBL" id="CAK5273773.1"/>
    </source>
</evidence>
<keyword evidence="1" id="KW-0812">Transmembrane</keyword>
<organism evidence="2 3">
    <name type="scientific">Mycena citricolor</name>
    <dbReference type="NCBI Taxonomy" id="2018698"/>
    <lineage>
        <taxon>Eukaryota</taxon>
        <taxon>Fungi</taxon>
        <taxon>Dikarya</taxon>
        <taxon>Basidiomycota</taxon>
        <taxon>Agaricomycotina</taxon>
        <taxon>Agaricomycetes</taxon>
        <taxon>Agaricomycetidae</taxon>
        <taxon>Agaricales</taxon>
        <taxon>Marasmiineae</taxon>
        <taxon>Mycenaceae</taxon>
        <taxon>Mycena</taxon>
    </lineage>
</organism>
<keyword evidence="3" id="KW-1185">Reference proteome</keyword>
<dbReference type="Proteomes" id="UP001295794">
    <property type="component" value="Unassembled WGS sequence"/>
</dbReference>
<gene>
    <name evidence="2" type="ORF">MYCIT1_LOCUS20462</name>
</gene>
<name>A0AAD2Q407_9AGAR</name>
<accession>A0AAD2Q407</accession>
<protein>
    <submittedName>
        <fullName evidence="2">Uncharacterized protein</fullName>
    </submittedName>
</protein>
<proteinExistence type="predicted"/>
<evidence type="ECO:0000313" key="3">
    <source>
        <dbReference type="Proteomes" id="UP001295794"/>
    </source>
</evidence>
<dbReference type="AlphaFoldDB" id="A0AAD2Q407"/>
<evidence type="ECO:0000256" key="1">
    <source>
        <dbReference type="SAM" id="Phobius"/>
    </source>
</evidence>